<accession>A0A1Y0IFW6</accession>
<dbReference type="InterPro" id="IPR029787">
    <property type="entry name" value="Nucleotide_cyclase"/>
</dbReference>
<gene>
    <name evidence="4" type="ORF">OLMES_5022</name>
</gene>
<dbReference type="CDD" id="cd01948">
    <property type="entry name" value="EAL"/>
    <property type="match status" value="1"/>
</dbReference>
<dbReference type="InterPro" id="IPR043128">
    <property type="entry name" value="Rev_trsase/Diguanyl_cyclase"/>
</dbReference>
<dbReference type="SMART" id="SM00052">
    <property type="entry name" value="EAL"/>
    <property type="match status" value="1"/>
</dbReference>
<keyword evidence="1" id="KW-1133">Transmembrane helix</keyword>
<evidence type="ECO:0000313" key="4">
    <source>
        <dbReference type="EMBL" id="ARU59009.1"/>
    </source>
</evidence>
<evidence type="ECO:0000259" key="3">
    <source>
        <dbReference type="PROSITE" id="PS50887"/>
    </source>
</evidence>
<dbReference type="Gene3D" id="3.30.70.270">
    <property type="match status" value="1"/>
</dbReference>
<reference evidence="4 5" key="1">
    <citation type="submission" date="2017-05" db="EMBL/GenBank/DDBJ databases">
        <title>Genomic insights into alkan degradation activity of Oleiphilus messinensis.</title>
        <authorList>
            <person name="Kozyavkin S.A."/>
            <person name="Slesarev A.I."/>
            <person name="Golyshin P.N."/>
            <person name="Korzhenkov A."/>
            <person name="Golyshina O.N."/>
            <person name="Toshchakov S.V."/>
        </authorList>
    </citation>
    <scope>NUCLEOTIDE SEQUENCE [LARGE SCALE GENOMIC DNA]</scope>
    <source>
        <strain evidence="4 5">ME102</strain>
    </source>
</reference>
<dbReference type="Pfam" id="PF00563">
    <property type="entry name" value="EAL"/>
    <property type="match status" value="1"/>
</dbReference>
<organism evidence="4 5">
    <name type="scientific">Oleiphilus messinensis</name>
    <dbReference type="NCBI Taxonomy" id="141451"/>
    <lineage>
        <taxon>Bacteria</taxon>
        <taxon>Pseudomonadati</taxon>
        <taxon>Pseudomonadota</taxon>
        <taxon>Gammaproteobacteria</taxon>
        <taxon>Oceanospirillales</taxon>
        <taxon>Oleiphilaceae</taxon>
        <taxon>Oleiphilus</taxon>
    </lineage>
</organism>
<dbReference type="OrthoDB" id="9787514at2"/>
<dbReference type="InterPro" id="IPR052155">
    <property type="entry name" value="Biofilm_reg_signaling"/>
</dbReference>
<dbReference type="KEGG" id="ome:OLMES_5022"/>
<dbReference type="PROSITE" id="PS50883">
    <property type="entry name" value="EAL"/>
    <property type="match status" value="1"/>
</dbReference>
<dbReference type="Pfam" id="PF00497">
    <property type="entry name" value="SBP_bac_3"/>
    <property type="match status" value="2"/>
</dbReference>
<dbReference type="CDD" id="cd01007">
    <property type="entry name" value="PBP2_BvgS_HisK_like"/>
    <property type="match status" value="2"/>
</dbReference>
<dbReference type="PANTHER" id="PTHR44757:SF2">
    <property type="entry name" value="BIOFILM ARCHITECTURE MAINTENANCE PROTEIN MBAA"/>
    <property type="match status" value="1"/>
</dbReference>
<dbReference type="Gene3D" id="3.40.190.10">
    <property type="entry name" value="Periplasmic binding protein-like II"/>
    <property type="match status" value="4"/>
</dbReference>
<evidence type="ECO:0000313" key="5">
    <source>
        <dbReference type="Proteomes" id="UP000196027"/>
    </source>
</evidence>
<protein>
    <submittedName>
        <fullName evidence="4">Uncharacterized protein</fullName>
    </submittedName>
</protein>
<dbReference type="SMART" id="SM00062">
    <property type="entry name" value="PBPb"/>
    <property type="match status" value="2"/>
</dbReference>
<dbReference type="SUPFAM" id="SSF55073">
    <property type="entry name" value="Nucleotide cyclase"/>
    <property type="match status" value="1"/>
</dbReference>
<feature type="domain" description="EAL" evidence="2">
    <location>
        <begin position="735"/>
        <end position="989"/>
    </location>
</feature>
<name>A0A1Y0IFW6_9GAMM</name>
<dbReference type="Pfam" id="PF00990">
    <property type="entry name" value="GGDEF"/>
    <property type="match status" value="1"/>
</dbReference>
<dbReference type="RefSeq" id="WP_087463723.1">
    <property type="nucleotide sequence ID" value="NZ_CP021425.1"/>
</dbReference>
<keyword evidence="5" id="KW-1185">Reference proteome</keyword>
<dbReference type="AlphaFoldDB" id="A0A1Y0IFW6"/>
<dbReference type="NCBIfam" id="TIGR00254">
    <property type="entry name" value="GGDEF"/>
    <property type="match status" value="1"/>
</dbReference>
<feature type="transmembrane region" description="Helical" evidence="1">
    <location>
        <begin position="526"/>
        <end position="548"/>
    </location>
</feature>
<dbReference type="CDD" id="cd01949">
    <property type="entry name" value="GGDEF"/>
    <property type="match status" value="1"/>
</dbReference>
<keyword evidence="1" id="KW-0812">Transmembrane</keyword>
<proteinExistence type="predicted"/>
<feature type="domain" description="GGDEF" evidence="3">
    <location>
        <begin position="593"/>
        <end position="727"/>
    </location>
</feature>
<dbReference type="PROSITE" id="PS50887">
    <property type="entry name" value="GGDEF"/>
    <property type="match status" value="1"/>
</dbReference>
<dbReference type="SMART" id="SM00267">
    <property type="entry name" value="GGDEF"/>
    <property type="match status" value="1"/>
</dbReference>
<dbReference type="SUPFAM" id="SSF141868">
    <property type="entry name" value="EAL domain-like"/>
    <property type="match status" value="1"/>
</dbReference>
<evidence type="ECO:0000256" key="1">
    <source>
        <dbReference type="SAM" id="Phobius"/>
    </source>
</evidence>
<dbReference type="SUPFAM" id="SSF53850">
    <property type="entry name" value="Periplasmic binding protein-like II"/>
    <property type="match status" value="2"/>
</dbReference>
<dbReference type="InterPro" id="IPR001633">
    <property type="entry name" value="EAL_dom"/>
</dbReference>
<dbReference type="PANTHER" id="PTHR44757">
    <property type="entry name" value="DIGUANYLATE CYCLASE DGCP"/>
    <property type="match status" value="1"/>
</dbReference>
<sequence length="1002" mass="113416">MRIKLREGNFGTFLTLLMTGLMFGLVCPDPAEARTSVDLELTPDEQSWLEANDTVTLAYDGFFPPYSFLNDDGELEGFAVDVMRMIGERAGIVFKVAPIHEWKDLYAAAQKQQVDVVATMVERVERGQWFRFSDPYIYKSLVVISRAEDDRIQVREDVAGKRVALVKNYQYVTKILSEFPSIESHPVDTMLDGLNAVSVGDADAAITFLGAGHYYRNKYLLSNLKYAAVYDKHTANESIAVRRDWPELAAILNKALHSIPEAELQKLRAKWLPADFMENLVELNLTETEKKWLRAHRNIRLGVDPEFAPFEYLDGERYSGMASDYVDLLSKRLNVKMEVVQGLSWKDVIQQAEGGAIDVLPAVGKTKERQGYLNFTQPYLSFHRVIITRDNVPFVAGLQDLYGQSVAVQADTSHHGYIKEHTDLEPVLYQTLQESLLAVSGGKADAFVGNVASATYWIRKLNLTNLKIAAPVSTEVQSLHFAVRKDWPELVPILEKGLQTISPRKRKEISEKWLSIEYEASINYTLLWQVVIAFSALVLIVVLWNVLLKRQVRLRTSQLAYTANYDQLTDLPNRFLILDRLMQQMNEARRMRTKVALISIDIDDFKKINDAFGHKTGDAILKEFSERVKARLFEDDNIGRLGGDQFLVIQSHVGDAADSVRLAEQLLGCLQQSFVTPSHEVTLTASMGISLYPDDGDTAESLLKNADTATHHAKAQMPGNFAFYTDNLVRNVSRKLELERHIAGALKRNEFEVYYQPKVDARSHKIVSFEALLRWFSPELGAVSPVEFIPIAEKSGLIEELGVFVLQEALSTLALWQEHYAATLSMAINLSPVQFRSSDLIPTIESFCLNFNLNSKTIEFEITEGVLLADYPDIEEKLKRLESLGVNMAMDDFGTGYSSMSYLRKYKFDTLKIDREFIIDLAREESDRKLVFATIAMAHQLGMRVVAEGVETEEQQAILVEQQCDYLQGWLFSKPLPTDQVMQLLDQQFAVKDASPTYFSTE</sequence>
<evidence type="ECO:0000259" key="2">
    <source>
        <dbReference type="PROSITE" id="PS50883"/>
    </source>
</evidence>
<dbReference type="InterPro" id="IPR000160">
    <property type="entry name" value="GGDEF_dom"/>
</dbReference>
<dbReference type="Proteomes" id="UP000196027">
    <property type="component" value="Chromosome"/>
</dbReference>
<dbReference type="InterPro" id="IPR001638">
    <property type="entry name" value="Solute-binding_3/MltF_N"/>
</dbReference>
<keyword evidence="1" id="KW-0472">Membrane</keyword>
<dbReference type="InterPro" id="IPR035919">
    <property type="entry name" value="EAL_sf"/>
</dbReference>
<dbReference type="EMBL" id="CP021425">
    <property type="protein sequence ID" value="ARU59009.1"/>
    <property type="molecule type" value="Genomic_DNA"/>
</dbReference>
<dbReference type="Gene3D" id="3.20.20.450">
    <property type="entry name" value="EAL domain"/>
    <property type="match status" value="1"/>
</dbReference>